<dbReference type="AlphaFoldDB" id="A0A8S1JE28"/>
<dbReference type="OrthoDB" id="522601at2759"/>
<comment type="similarity">
    <text evidence="1">Belongs to the eukaryotic ribosomal protein eS21 family.</text>
</comment>
<gene>
    <name evidence="5" type="ORF">OSTQU699_LOCUS9441</name>
</gene>
<dbReference type="GO" id="GO:0006412">
    <property type="term" value="P:translation"/>
    <property type="evidence" value="ECO:0007669"/>
    <property type="project" value="InterPro"/>
</dbReference>
<dbReference type="GO" id="GO:0005840">
    <property type="term" value="C:ribosome"/>
    <property type="evidence" value="ECO:0007669"/>
    <property type="project" value="UniProtKB-KW"/>
</dbReference>
<name>A0A8S1JE28_9CHLO</name>
<dbReference type="InterPro" id="IPR001931">
    <property type="entry name" value="Ribosomal_eS21"/>
</dbReference>
<evidence type="ECO:0000256" key="2">
    <source>
        <dbReference type="ARBA" id="ARBA00022980"/>
    </source>
</evidence>
<dbReference type="Gene3D" id="3.30.1230.20">
    <property type="match status" value="1"/>
</dbReference>
<proteinExistence type="inferred from homology"/>
<keyword evidence="2" id="KW-0689">Ribosomal protein</keyword>
<evidence type="ECO:0000256" key="4">
    <source>
        <dbReference type="SAM" id="MobiDB-lite"/>
    </source>
</evidence>
<evidence type="ECO:0008006" key="7">
    <source>
        <dbReference type="Google" id="ProtNLM"/>
    </source>
</evidence>
<sequence>MINDEGATVDLYIPRKCSWTNKLIGAKDHGSIQINIGHLDADGVYMQQFTTFAISGTVRGRVSRTGRSPETSAPPGLAPLACLRTVPTPKNFPLPANARL</sequence>
<keyword evidence="6" id="KW-1185">Reference proteome</keyword>
<dbReference type="GO" id="GO:1990904">
    <property type="term" value="C:ribonucleoprotein complex"/>
    <property type="evidence" value="ECO:0007669"/>
    <property type="project" value="UniProtKB-KW"/>
</dbReference>
<evidence type="ECO:0000256" key="3">
    <source>
        <dbReference type="ARBA" id="ARBA00023274"/>
    </source>
</evidence>
<accession>A0A8S1JE28</accession>
<dbReference type="GO" id="GO:0003735">
    <property type="term" value="F:structural constituent of ribosome"/>
    <property type="evidence" value="ECO:0007669"/>
    <property type="project" value="InterPro"/>
</dbReference>
<protein>
    <recommendedName>
        <fullName evidence="7">40S ribosomal protein S21</fullName>
    </recommendedName>
</protein>
<evidence type="ECO:0000256" key="1">
    <source>
        <dbReference type="ARBA" id="ARBA00010228"/>
    </source>
</evidence>
<keyword evidence="3" id="KW-0687">Ribonucleoprotein</keyword>
<evidence type="ECO:0000313" key="5">
    <source>
        <dbReference type="EMBL" id="CAD7704084.1"/>
    </source>
</evidence>
<dbReference type="Proteomes" id="UP000708148">
    <property type="component" value="Unassembled WGS sequence"/>
</dbReference>
<dbReference type="EMBL" id="CAJHUC010002625">
    <property type="protein sequence ID" value="CAD7704084.1"/>
    <property type="molecule type" value="Genomic_DNA"/>
</dbReference>
<dbReference type="Pfam" id="PF01249">
    <property type="entry name" value="Ribosomal_S21e"/>
    <property type="match status" value="1"/>
</dbReference>
<feature type="region of interest" description="Disordered" evidence="4">
    <location>
        <begin position="62"/>
        <end position="82"/>
    </location>
</feature>
<comment type="caution">
    <text evidence="5">The sequence shown here is derived from an EMBL/GenBank/DDBJ whole genome shotgun (WGS) entry which is preliminary data.</text>
</comment>
<dbReference type="PANTHER" id="PTHR10442">
    <property type="entry name" value="40S RIBOSOMAL PROTEIN S21"/>
    <property type="match status" value="1"/>
</dbReference>
<evidence type="ECO:0000313" key="6">
    <source>
        <dbReference type="Proteomes" id="UP000708148"/>
    </source>
</evidence>
<reference evidence="5" key="1">
    <citation type="submission" date="2020-12" db="EMBL/GenBank/DDBJ databases">
        <authorList>
            <person name="Iha C."/>
        </authorList>
    </citation>
    <scope>NUCLEOTIDE SEQUENCE</scope>
</reference>
<organism evidence="5 6">
    <name type="scientific">Ostreobium quekettii</name>
    <dbReference type="NCBI Taxonomy" id="121088"/>
    <lineage>
        <taxon>Eukaryota</taxon>
        <taxon>Viridiplantae</taxon>
        <taxon>Chlorophyta</taxon>
        <taxon>core chlorophytes</taxon>
        <taxon>Ulvophyceae</taxon>
        <taxon>TCBD clade</taxon>
        <taxon>Bryopsidales</taxon>
        <taxon>Ostreobineae</taxon>
        <taxon>Ostreobiaceae</taxon>
        <taxon>Ostreobium</taxon>
    </lineage>
</organism>
<dbReference type="InterPro" id="IPR038579">
    <property type="entry name" value="Ribosomal_eS21_sf"/>
</dbReference>